<protein>
    <submittedName>
        <fullName evidence="1">Uncharacterized protein</fullName>
    </submittedName>
</protein>
<reference evidence="2" key="1">
    <citation type="journal article" date="2019" name="Int. J. Syst. Evol. Microbiol.">
        <title>The Global Catalogue of Microorganisms (GCM) 10K type strain sequencing project: providing services to taxonomists for standard genome sequencing and annotation.</title>
        <authorList>
            <consortium name="The Broad Institute Genomics Platform"/>
            <consortium name="The Broad Institute Genome Sequencing Center for Infectious Disease"/>
            <person name="Wu L."/>
            <person name="Ma J."/>
        </authorList>
    </citation>
    <scope>NUCLEOTIDE SEQUENCE [LARGE SCALE GENOMIC DNA]</scope>
    <source>
        <strain evidence="2">NBRC 103166</strain>
    </source>
</reference>
<evidence type="ECO:0000313" key="2">
    <source>
        <dbReference type="Proteomes" id="UP001157353"/>
    </source>
</evidence>
<keyword evidence="2" id="KW-1185">Reference proteome</keyword>
<gene>
    <name evidence="1" type="ORF">GCM10007916_00990</name>
</gene>
<sequence>MLNNVYIVASPTQLMSAIEAKATNIGNNFLIINYGQHNRLENKQQMQKLVGSSSWDKVYRIHLLSNKYINHLLILYYALKFKFKFKNRKTKAYIGEYRSFLFCLLARVISIEKETLLDDGAVILMLQKKYFSKGVGLRTYYKNNNSYTTFLIYSYLFSFNFDDSAPDLFSSFNLNKWLSIGQINERIADVPYDVKTLDCFCFFGAKYSEAGIFSLEVELELLKFSFAFIRNKYGKPISYMAHRDDSDVKLEAIRALGVEVKRLASPCEVYFKVHQYAPKFIGGFYTTSIITLPSLFRIDGVLSFDLSEYIEDEKTRENTRHVYDYLNDNGVNVIKVILST</sequence>
<proteinExistence type="predicted"/>
<accession>A0ABQ6DVB0</accession>
<comment type="caution">
    <text evidence="1">The sequence shown here is derived from an EMBL/GenBank/DDBJ whole genome shotgun (WGS) entry which is preliminary data.</text>
</comment>
<evidence type="ECO:0000313" key="1">
    <source>
        <dbReference type="EMBL" id="GLS89032.1"/>
    </source>
</evidence>
<name>A0ABQ6DVB0_9GAMM</name>
<dbReference type="Proteomes" id="UP001157353">
    <property type="component" value="Unassembled WGS sequence"/>
</dbReference>
<organism evidence="1 2">
    <name type="scientific">Psychromonas marina</name>
    <dbReference type="NCBI Taxonomy" id="88364"/>
    <lineage>
        <taxon>Bacteria</taxon>
        <taxon>Pseudomonadati</taxon>
        <taxon>Pseudomonadota</taxon>
        <taxon>Gammaproteobacteria</taxon>
        <taxon>Alteromonadales</taxon>
        <taxon>Psychromonadaceae</taxon>
        <taxon>Psychromonas</taxon>
    </lineage>
</organism>
<dbReference type="EMBL" id="BSPQ01000001">
    <property type="protein sequence ID" value="GLS89032.1"/>
    <property type="molecule type" value="Genomic_DNA"/>
</dbReference>
<dbReference type="RefSeq" id="WP_284202154.1">
    <property type="nucleotide sequence ID" value="NZ_BSPQ01000001.1"/>
</dbReference>